<keyword evidence="3" id="KW-0408">Iron</keyword>
<keyword evidence="4" id="KW-0411">Iron-sulfur</keyword>
<evidence type="ECO:0000313" key="7">
    <source>
        <dbReference type="Proteomes" id="UP000515663"/>
    </source>
</evidence>
<dbReference type="GO" id="GO:0046872">
    <property type="term" value="F:metal ion binding"/>
    <property type="evidence" value="ECO:0007669"/>
    <property type="project" value="UniProtKB-KW"/>
</dbReference>
<dbReference type="RefSeq" id="WP_188330667.1">
    <property type="nucleotide sequence ID" value="NZ_CP059491.1"/>
</dbReference>
<dbReference type="Gene3D" id="2.40.40.20">
    <property type="match status" value="1"/>
</dbReference>
<reference evidence="7" key="1">
    <citation type="submission" date="2020-07" db="EMBL/GenBank/DDBJ databases">
        <title>novel species isolated from the respiratory tract of Marmot.</title>
        <authorList>
            <person name="Zhang G."/>
        </authorList>
    </citation>
    <scope>NUCLEOTIDE SEQUENCE [LARGE SCALE GENOMIC DNA]</scope>
    <source>
        <strain evidence="7">686</strain>
    </source>
</reference>
<dbReference type="PANTHER" id="PTHR43742:SF6">
    <property type="entry name" value="OXIDOREDUCTASE YYAE-RELATED"/>
    <property type="match status" value="1"/>
</dbReference>
<dbReference type="Gene3D" id="3.40.228.10">
    <property type="entry name" value="Dimethylsulfoxide Reductase, domain 2"/>
    <property type="match status" value="1"/>
</dbReference>
<feature type="domain" description="4Fe-4S Mo/W bis-MGD-type" evidence="5">
    <location>
        <begin position="2"/>
        <end position="58"/>
    </location>
</feature>
<dbReference type="GO" id="GO:0051536">
    <property type="term" value="F:iron-sulfur cluster binding"/>
    <property type="evidence" value="ECO:0007669"/>
    <property type="project" value="UniProtKB-KW"/>
</dbReference>
<evidence type="ECO:0000256" key="4">
    <source>
        <dbReference type="ARBA" id="ARBA00023014"/>
    </source>
</evidence>
<keyword evidence="2" id="KW-0479">Metal-binding</keyword>
<dbReference type="InterPro" id="IPR006657">
    <property type="entry name" value="MoPterin_dinucl-bd_dom"/>
</dbReference>
<dbReference type="SMART" id="SM00926">
    <property type="entry name" value="Molybdop_Fe4S4"/>
    <property type="match status" value="1"/>
</dbReference>
<dbReference type="InterPro" id="IPR006656">
    <property type="entry name" value="Mopterin_OxRdtase"/>
</dbReference>
<dbReference type="Pfam" id="PF01568">
    <property type="entry name" value="Molydop_binding"/>
    <property type="match status" value="1"/>
</dbReference>
<dbReference type="InterPro" id="IPR009010">
    <property type="entry name" value="Asp_de-COase-like_dom_sf"/>
</dbReference>
<dbReference type="Pfam" id="PF00384">
    <property type="entry name" value="Molybdopterin"/>
    <property type="match status" value="1"/>
</dbReference>
<keyword evidence="7" id="KW-1185">Reference proteome</keyword>
<evidence type="ECO:0000259" key="5">
    <source>
        <dbReference type="PROSITE" id="PS51669"/>
    </source>
</evidence>
<dbReference type="Proteomes" id="UP000515663">
    <property type="component" value="Chromosome"/>
</dbReference>
<evidence type="ECO:0000256" key="3">
    <source>
        <dbReference type="ARBA" id="ARBA00023004"/>
    </source>
</evidence>
<evidence type="ECO:0000256" key="1">
    <source>
        <dbReference type="ARBA" id="ARBA00010312"/>
    </source>
</evidence>
<dbReference type="GO" id="GO:0043546">
    <property type="term" value="F:molybdopterin cofactor binding"/>
    <property type="evidence" value="ECO:0007669"/>
    <property type="project" value="InterPro"/>
</dbReference>
<dbReference type="PANTHER" id="PTHR43742">
    <property type="entry name" value="TRIMETHYLAMINE-N-OXIDE REDUCTASE"/>
    <property type="match status" value="1"/>
</dbReference>
<dbReference type="GO" id="GO:0016491">
    <property type="term" value="F:oxidoreductase activity"/>
    <property type="evidence" value="ECO:0007669"/>
    <property type="project" value="InterPro"/>
</dbReference>
<proteinExistence type="inferred from homology"/>
<dbReference type="EMBL" id="CP059491">
    <property type="protein sequence ID" value="QMT01708.1"/>
    <property type="molecule type" value="Genomic_DNA"/>
</dbReference>
<protein>
    <submittedName>
        <fullName evidence="6">Molybdopterin-dependent oxidoreductase</fullName>
    </submittedName>
</protein>
<accession>A0A7D7QY01</accession>
<dbReference type="PROSITE" id="PS51669">
    <property type="entry name" value="4FE4S_MOW_BIS_MGD"/>
    <property type="match status" value="1"/>
</dbReference>
<dbReference type="Pfam" id="PF04879">
    <property type="entry name" value="Molybdop_Fe4S4"/>
    <property type="match status" value="1"/>
</dbReference>
<dbReference type="AlphaFoldDB" id="A0A7D7QY01"/>
<dbReference type="KEGG" id="gji:H1R19_00370"/>
<organism evidence="6 7">
    <name type="scientific">Gordonia jinghuaiqii</name>
    <dbReference type="NCBI Taxonomy" id="2758710"/>
    <lineage>
        <taxon>Bacteria</taxon>
        <taxon>Bacillati</taxon>
        <taxon>Actinomycetota</taxon>
        <taxon>Actinomycetes</taxon>
        <taxon>Mycobacteriales</taxon>
        <taxon>Gordoniaceae</taxon>
        <taxon>Gordonia</taxon>
    </lineage>
</organism>
<name>A0A7D7QY01_9ACTN</name>
<comment type="similarity">
    <text evidence="1">Belongs to the prokaryotic molybdopterin-containing oxidoreductase family.</text>
</comment>
<dbReference type="SUPFAM" id="SSF50692">
    <property type="entry name" value="ADC-like"/>
    <property type="match status" value="1"/>
</dbReference>
<sequence length="737" mass="79712">MTQEKPTYCRICEPLCGLIATVDGDRLISLRPDKQHPLSSGFACPKGIAFTEIVNDPDRLRHPLRRRPDGGFEQISWDTALAEIGDRLLDVHRTHGGNSIGWYFGNPATFSTGHTLWTAVFMNLLGTPHIYSAGSQDVNNRFVASHFLYGNPVAAPIPDINRVDYLMIIGANPVVSHGSVMSSPRIREGLHAITARGGTVLVVDPRHTETAREFDWLPITPDTDALFLLSLLHVMFDEGLADEKRLRRRSRGLDELKATVTAYAPEVTAERTDVPPARVREIARALVSTERAAVYGRVGTSLGRTGTLTTALLDMVNLVAGNLDVVGGSMFGDLGVPGQRLGIAALQRMSRFRWSGRRSRVGGLPQVLGTAPASLMAKEITTPGAGALRALFVSAGNPVLSVPNGDELLSALDQLDLMVSLDIYRNETNAHADYILPATTMYEREDFLLPFQALFTTPFKQATRAVIPPQGQAREEWTVINHLIGVLARENLMIRMLHTGNALAARIGRPVTPRLVSDLVIRLGTGGDRFGLRRGGLTYRKLADEHPHGVVVADRLAAGQLSKTVTFADRRIRLSAPELMAEIGRLAVVSDGEYPLRLIGMREIRSENSWQHNAPMLLRGGRAHAARMHPDDATPRGLGEGDLVTVASRHGRISLPVTITEDIKPGVVAIPHGWGHNGSGGWTRANAAAPNDLGAGGANVNALISSDPADLERLAGMANMTGVPIEVSARAADRMAT</sequence>
<dbReference type="InterPro" id="IPR050612">
    <property type="entry name" value="Prok_Mopterin_Oxidored"/>
</dbReference>
<dbReference type="InterPro" id="IPR006963">
    <property type="entry name" value="Mopterin_OxRdtase_4Fe-4S_dom"/>
</dbReference>
<dbReference type="Gene3D" id="2.20.25.90">
    <property type="entry name" value="ADC-like domains"/>
    <property type="match status" value="1"/>
</dbReference>
<evidence type="ECO:0000256" key="2">
    <source>
        <dbReference type="ARBA" id="ARBA00022723"/>
    </source>
</evidence>
<dbReference type="SUPFAM" id="SSF53706">
    <property type="entry name" value="Formate dehydrogenase/DMSO reductase, domains 1-3"/>
    <property type="match status" value="1"/>
</dbReference>
<gene>
    <name evidence="6" type="ORF">H1R19_00370</name>
</gene>
<dbReference type="Gene3D" id="3.40.50.740">
    <property type="match status" value="1"/>
</dbReference>
<evidence type="ECO:0000313" key="6">
    <source>
        <dbReference type="EMBL" id="QMT01708.1"/>
    </source>
</evidence>